<dbReference type="InterPro" id="IPR003599">
    <property type="entry name" value="Ig_sub"/>
</dbReference>
<protein>
    <recommendedName>
        <fullName evidence="1">B-cell receptor CD22</fullName>
    </recommendedName>
    <alternativeName>
        <fullName evidence="2">Sialic acid-binding Ig-like lectin 2</fullName>
    </alternativeName>
</protein>
<dbReference type="CDD" id="cd00096">
    <property type="entry name" value="Ig"/>
    <property type="match status" value="1"/>
</dbReference>
<dbReference type="Pfam" id="PF13895">
    <property type="entry name" value="Ig_2"/>
    <property type="match status" value="1"/>
</dbReference>
<dbReference type="Pfam" id="PF13927">
    <property type="entry name" value="Ig_3"/>
    <property type="match status" value="1"/>
</dbReference>
<evidence type="ECO:0000256" key="3">
    <source>
        <dbReference type="ARBA" id="ARBA00045430"/>
    </source>
</evidence>
<dbReference type="Proteomes" id="UP000314982">
    <property type="component" value="Unassembled WGS sequence"/>
</dbReference>
<dbReference type="InterPro" id="IPR036179">
    <property type="entry name" value="Ig-like_dom_sf"/>
</dbReference>
<dbReference type="PROSITE" id="PS50835">
    <property type="entry name" value="IG_LIKE"/>
    <property type="match status" value="3"/>
</dbReference>
<dbReference type="PANTHER" id="PTHR46013">
    <property type="entry name" value="VASCULAR CELL ADHESION MOLECULE 1"/>
    <property type="match status" value="1"/>
</dbReference>
<sequence>METGVEPEDIGQDLENADRLEYDGDKKNGHTLKITDLRESDSATYWFRFITDQTRGRYIGNPGVTLSVTGLQVKVTGGHQDKTLTCSTTCTLTDNPTYIWYKNGTIVKEDTSSLYSDSFSDADSYSCAVKDQEDLHSPAVCQKCWSVTYTHQSICALKGSTVDISCSYTYPSYHEIKQAFWYIKWSGMDHEDLSSVPGNEGHIEYLGDKKSDCTLRITDLRLSDSAGYRFRFITSGAKFSGSPVSLTVTDVVLEMDPTSVSERENVTLTCRTKCTLDPITAYSWYKNGQPIPNSNTSSPVYILFSVSSEDTSRYSCAVEGHEDLPSAEETLTVTYGPKNTSVSVSPSGEIVEGSSVNLTCSSDANPPVDKYTWYKITYKNMSMRHSGQRYTIHNISSDDREGYHCEALNIIGRETIPVHINVICKYDTFCLFF</sequence>
<dbReference type="Gene3D" id="2.60.40.10">
    <property type="entry name" value="Immunoglobulins"/>
    <property type="match status" value="5"/>
</dbReference>
<keyword evidence="7" id="KW-1185">Reference proteome</keyword>
<evidence type="ECO:0000256" key="4">
    <source>
        <dbReference type="ARBA" id="ARBA00046458"/>
    </source>
</evidence>
<dbReference type="InterPro" id="IPR003598">
    <property type="entry name" value="Ig_sub2"/>
</dbReference>
<dbReference type="InterPro" id="IPR007110">
    <property type="entry name" value="Ig-like_dom"/>
</dbReference>
<dbReference type="SMART" id="SM00408">
    <property type="entry name" value="IGc2"/>
    <property type="match status" value="2"/>
</dbReference>
<name>A0A4W5K830_9TELE</name>
<dbReference type="InterPro" id="IPR013783">
    <property type="entry name" value="Ig-like_fold"/>
</dbReference>
<proteinExistence type="predicted"/>
<dbReference type="SMART" id="SM00409">
    <property type="entry name" value="IG"/>
    <property type="match status" value="3"/>
</dbReference>
<organism evidence="6 7">
    <name type="scientific">Hucho hucho</name>
    <name type="common">huchen</name>
    <dbReference type="NCBI Taxonomy" id="62062"/>
    <lineage>
        <taxon>Eukaryota</taxon>
        <taxon>Metazoa</taxon>
        <taxon>Chordata</taxon>
        <taxon>Craniata</taxon>
        <taxon>Vertebrata</taxon>
        <taxon>Euteleostomi</taxon>
        <taxon>Actinopterygii</taxon>
        <taxon>Neopterygii</taxon>
        <taxon>Teleostei</taxon>
        <taxon>Protacanthopterygii</taxon>
        <taxon>Salmoniformes</taxon>
        <taxon>Salmonidae</taxon>
        <taxon>Salmoninae</taxon>
        <taxon>Hucho</taxon>
    </lineage>
</organism>
<evidence type="ECO:0000313" key="7">
    <source>
        <dbReference type="Proteomes" id="UP000314982"/>
    </source>
</evidence>
<dbReference type="GeneTree" id="ENSGT01010000222294"/>
<comment type="function">
    <text evidence="3">Most highly expressed siglec (sialic acid-binding immunoglobulin-like lectin) on B-cells that plays a role in various aspects of B-cell biology including differentiation, antigen presentation, and trafficking to bone marrow. Binds to alpha 2,6-linked sialic acid residues of surface molecules such as CD22 itself, CD45 and IgM in a cis configuration. Can also bind to ligands on other cells as an adhesion molecule in a trans configuration. Acts as an inhibitory coreceptor on the surface of B-cells and inhibits B-cell receptor induced signaling, characterized by inhibition of the calcium mobilization and cellular activation. Mechanistically, the immunoreceptor tyrosine-based inhibitory motif domain is phosphorylated by the Src kinase LYN, which in turn leads to the recruitment of the protein tyrosine phosphatase 1/PTPN6, leading to the negative regulation of BCR signaling. If this negative signaling from is of sufficient strength, apoptosis of the B-cell can be induced.</text>
</comment>
<reference evidence="6" key="2">
    <citation type="submission" date="2025-08" db="UniProtKB">
        <authorList>
            <consortium name="Ensembl"/>
        </authorList>
    </citation>
    <scope>IDENTIFICATION</scope>
</reference>
<evidence type="ECO:0000259" key="5">
    <source>
        <dbReference type="PROSITE" id="PS50835"/>
    </source>
</evidence>
<dbReference type="Pfam" id="PF24518">
    <property type="entry name" value="Ig_CD22"/>
    <property type="match status" value="1"/>
</dbReference>
<dbReference type="STRING" id="62062.ENSHHUP00000012062"/>
<dbReference type="PANTHER" id="PTHR46013:SF4">
    <property type="entry name" value="B-CELL RECEPTOR CD22-RELATED"/>
    <property type="match status" value="1"/>
</dbReference>
<feature type="domain" description="Ig-like" evidence="5">
    <location>
        <begin position="337"/>
        <end position="421"/>
    </location>
</feature>
<dbReference type="SUPFAM" id="SSF48726">
    <property type="entry name" value="Immunoglobulin"/>
    <property type="match status" value="5"/>
</dbReference>
<accession>A0A4W5K830</accession>
<dbReference type="AlphaFoldDB" id="A0A4W5K830"/>
<reference evidence="7" key="1">
    <citation type="submission" date="2018-06" db="EMBL/GenBank/DDBJ databases">
        <title>Genome assembly of Danube salmon.</title>
        <authorList>
            <person name="Macqueen D.J."/>
            <person name="Gundappa M.K."/>
        </authorList>
    </citation>
    <scope>NUCLEOTIDE SEQUENCE [LARGE SCALE GENOMIC DNA]</scope>
</reference>
<evidence type="ECO:0000313" key="6">
    <source>
        <dbReference type="Ensembl" id="ENSHHUP00000012062.1"/>
    </source>
</evidence>
<feature type="domain" description="Ig-like" evidence="5">
    <location>
        <begin position="62"/>
        <end position="131"/>
    </location>
</feature>
<dbReference type="Ensembl" id="ENSHHUT00000012438.1">
    <property type="protein sequence ID" value="ENSHHUP00000012062.1"/>
    <property type="gene ID" value="ENSHHUG00000007367.1"/>
</dbReference>
<dbReference type="InterPro" id="IPR056386">
    <property type="entry name" value="Ig_CD22"/>
</dbReference>
<reference evidence="6" key="3">
    <citation type="submission" date="2025-09" db="UniProtKB">
        <authorList>
            <consortium name="Ensembl"/>
        </authorList>
    </citation>
    <scope>IDENTIFICATION</scope>
</reference>
<comment type="subunit">
    <text evidence="4">Predominantly monomer of isoform CD22-beta. Also found as heterodimer of isoform CD22-beta and a shorter isoform. Interacts with PTPN6/SHP-1, LYN, SYK, PIK3R1/PIK3R2 and PLCG1 upon phosphorylation. Interacts with GRB2, INPP5D and SHC1 upon phosphorylation. May form a complex with INPP5D/SHIP, GRB2 and SHC1.</text>
</comment>
<feature type="domain" description="Ig-like" evidence="5">
    <location>
        <begin position="243"/>
        <end position="332"/>
    </location>
</feature>
<evidence type="ECO:0000256" key="2">
    <source>
        <dbReference type="ARBA" id="ARBA00041781"/>
    </source>
</evidence>
<evidence type="ECO:0000256" key="1">
    <source>
        <dbReference type="ARBA" id="ARBA00040106"/>
    </source>
</evidence>